<dbReference type="RefSeq" id="WP_074461840.1">
    <property type="nucleotide sequence ID" value="NZ_FMUR01000006.1"/>
</dbReference>
<evidence type="ECO:0000256" key="1">
    <source>
        <dbReference type="SAM" id="Phobius"/>
    </source>
</evidence>
<dbReference type="EMBL" id="FMUR01000006">
    <property type="protein sequence ID" value="SCY02495.1"/>
    <property type="molecule type" value="Genomic_DNA"/>
</dbReference>
<evidence type="ECO:0000313" key="2">
    <source>
        <dbReference type="EMBL" id="SCY02495.1"/>
    </source>
</evidence>
<proteinExistence type="predicted"/>
<name>A0A1G5CIZ8_9FIRM</name>
<dbReference type="AlphaFoldDB" id="A0A1G5CIZ8"/>
<keyword evidence="1" id="KW-1133">Transmembrane helix</keyword>
<sequence>MRDNTIKKTTIKIAYFFGLLIISIFVISKLSNIDKADMTAKMSPASLPVITMQSGDKEVNPLHGYLSEVNANYVRGTVWPINSDRTMSFKINTFGQKISNVGFELRNIGKDNRLIADEDQTEFKEHENTIDCKIQLAPVADLILAGREYMLVIKVELNNAVAKYYTRIVWTEGDETRYNIDNEIDFITGFSEATFDKERAKAEYAKYLETDKDKEKNDTFSRVNLHSSFDQVTWGSLLDKSLADNKSKSATVFGKDKDKEEAVDVRITDHTKPQIYVNDIQSDIGTYKLQYRVTTQEGEDSRLYNVTEVYRVKWTKKRPFILNFERKMNCIFDTSSYSVGKNSITLGICSPDFEFKESGGVSEGGSVFAFVSENRLFSYNNVDGRLAYIFGFYDKENDDIRANWDNNEVKILNVDEDGDVRFVVAGYMNRGIHEGRVGIAVYNYSASLNAVEEQAFIECGQAAEIIEDCVETLAYVNDSNTFYIMLDQNIYEVNLTDRTYNLVVEDIGEGSYKISESEGTIAWQGDDLTRFDVMNLDTKIKEEITAENGEKVILMGFRGEDFVYGFVRAEDEAKDQLGNPLYLMHRIQVHNMSAMQEGSKPLDDREVPSEYGYVTGIKKIGKQINFYCVKKNENGEYESTDELGMEHEYVFNYTQEDKAVRNKVTQVAVDEYEKIVQIGTKNEVKPNQIKVLTPNQILFEESRNVDVELKRDAGKNPFYYVYDMKGKAKVYTDSAKAVKDAELNSGAVVGDTNNYIWRKGDRLSQNRIVSLTEKIENYEGITTKNPTAVCIDLILYHYGGRNMDVESSLASGNSVEDILKAQFTDANIVRLDGCTLDTVLYYISKGLPIMAFLENDDAVLLLGYDSQNIDYLDPRLGKIQKLGMTDAKDLFAKNGNHFITYVPNEK</sequence>
<keyword evidence="3" id="KW-1185">Reference proteome</keyword>
<keyword evidence="1" id="KW-0812">Transmembrane</keyword>
<dbReference type="OrthoDB" id="1761263at2"/>
<keyword evidence="1" id="KW-0472">Membrane</keyword>
<feature type="transmembrane region" description="Helical" evidence="1">
    <location>
        <begin position="12"/>
        <end position="31"/>
    </location>
</feature>
<protein>
    <recommendedName>
        <fullName evidence="4">Peptidase C39 family</fullName>
    </recommendedName>
</protein>
<evidence type="ECO:0008006" key="4">
    <source>
        <dbReference type="Google" id="ProtNLM"/>
    </source>
</evidence>
<dbReference type="Proteomes" id="UP000183047">
    <property type="component" value="Unassembled WGS sequence"/>
</dbReference>
<gene>
    <name evidence="2" type="ORF">SAMN02910451_01157</name>
</gene>
<reference evidence="3" key="1">
    <citation type="submission" date="2016-10" db="EMBL/GenBank/DDBJ databases">
        <authorList>
            <person name="Varghese N."/>
            <person name="Submissions S."/>
        </authorList>
    </citation>
    <scope>NUCLEOTIDE SEQUENCE [LARGE SCALE GENOMIC DNA]</scope>
    <source>
        <strain evidence="3">XBD2006</strain>
    </source>
</reference>
<organism evidence="2 3">
    <name type="scientific">Butyrivibrio hungatei</name>
    <dbReference type="NCBI Taxonomy" id="185008"/>
    <lineage>
        <taxon>Bacteria</taxon>
        <taxon>Bacillati</taxon>
        <taxon>Bacillota</taxon>
        <taxon>Clostridia</taxon>
        <taxon>Lachnospirales</taxon>
        <taxon>Lachnospiraceae</taxon>
        <taxon>Butyrivibrio</taxon>
    </lineage>
</organism>
<accession>A0A1G5CIZ8</accession>
<evidence type="ECO:0000313" key="3">
    <source>
        <dbReference type="Proteomes" id="UP000183047"/>
    </source>
</evidence>